<feature type="compositionally biased region" description="Low complexity" evidence="1">
    <location>
        <begin position="225"/>
        <end position="236"/>
    </location>
</feature>
<keyword evidence="3" id="KW-1185">Reference proteome</keyword>
<protein>
    <submittedName>
        <fullName evidence="2">Predicted protein</fullName>
    </submittedName>
</protein>
<dbReference type="KEGG" id="mpp:MICPUCDRAFT_61108"/>
<feature type="compositionally biased region" description="Low complexity" evidence="1">
    <location>
        <begin position="207"/>
        <end position="217"/>
    </location>
</feature>
<sequence>MSPLGGRLALAATAKHPGIKRTRALTLQSPSAATHVPKCGRGCDVLDDVVADDVEKRDDPSRSTTTTTTAARHARRRSLDANFTMDGVASLAATTAAAAADVLSPKRAAHARCASGPLSARGLGSAEDALLRGRDGIAYIDGTKMPRDGWYQRCFGCGSWTAQSVVLGDFEVFRCAACAKEFRRRSRASAAADDADDGVAARRRSSDATSTTSTTSSDAEDDETTASSSSPNLIPNNPDPRARTARKIAIRRRRRRSVGEAAAAELPAVDARTLTTLVSKLRRFLIEARPKNGVECSMTRRTHASGMLPTSPRPAAAS</sequence>
<evidence type="ECO:0000256" key="1">
    <source>
        <dbReference type="SAM" id="MobiDB-lite"/>
    </source>
</evidence>
<gene>
    <name evidence="2" type="ORF">MICPUCDRAFT_61108</name>
</gene>
<dbReference type="EMBL" id="GG663735">
    <property type="protein sequence ID" value="EEH60607.1"/>
    <property type="molecule type" value="Genomic_DNA"/>
</dbReference>
<feature type="compositionally biased region" description="Low complexity" evidence="1">
    <location>
        <begin position="62"/>
        <end position="71"/>
    </location>
</feature>
<proteinExistence type="predicted"/>
<feature type="compositionally biased region" description="Basic residues" evidence="1">
    <location>
        <begin position="243"/>
        <end position="256"/>
    </location>
</feature>
<evidence type="ECO:0000313" key="2">
    <source>
        <dbReference type="EMBL" id="EEH60607.1"/>
    </source>
</evidence>
<reference evidence="2 3" key="1">
    <citation type="journal article" date="2009" name="Science">
        <title>Green evolution and dynamic adaptations revealed by genomes of the marine picoeukaryotes Micromonas.</title>
        <authorList>
            <person name="Worden A.Z."/>
            <person name="Lee J.H."/>
            <person name="Mock T."/>
            <person name="Rouze P."/>
            <person name="Simmons M.P."/>
            <person name="Aerts A.L."/>
            <person name="Allen A.E."/>
            <person name="Cuvelier M.L."/>
            <person name="Derelle E."/>
            <person name="Everett M.V."/>
            <person name="Foulon E."/>
            <person name="Grimwood J."/>
            <person name="Gundlach H."/>
            <person name="Henrissat B."/>
            <person name="Napoli C."/>
            <person name="McDonald S.M."/>
            <person name="Parker M.S."/>
            <person name="Rombauts S."/>
            <person name="Salamov A."/>
            <person name="Von Dassow P."/>
            <person name="Badger J.H."/>
            <person name="Coutinho P.M."/>
            <person name="Demir E."/>
            <person name="Dubchak I."/>
            <person name="Gentemann C."/>
            <person name="Eikrem W."/>
            <person name="Gready J.E."/>
            <person name="John U."/>
            <person name="Lanier W."/>
            <person name="Lindquist E.A."/>
            <person name="Lucas S."/>
            <person name="Mayer K.F."/>
            <person name="Moreau H."/>
            <person name="Not F."/>
            <person name="Otillar R."/>
            <person name="Panaud O."/>
            <person name="Pangilinan J."/>
            <person name="Paulsen I."/>
            <person name="Piegu B."/>
            <person name="Poliakov A."/>
            <person name="Robbens S."/>
            <person name="Schmutz J."/>
            <person name="Toulza E."/>
            <person name="Wyss T."/>
            <person name="Zelensky A."/>
            <person name="Zhou K."/>
            <person name="Armbrust E.V."/>
            <person name="Bhattacharya D."/>
            <person name="Goodenough U.W."/>
            <person name="Van de Peer Y."/>
            <person name="Grigoriev I.V."/>
        </authorList>
    </citation>
    <scope>NUCLEOTIDE SEQUENCE [LARGE SCALE GENOMIC DNA]</scope>
    <source>
        <strain evidence="2 3">CCMP1545</strain>
    </source>
</reference>
<name>C1MGP6_MICPC</name>
<dbReference type="GeneID" id="9681021"/>
<feature type="region of interest" description="Disordered" evidence="1">
    <location>
        <begin position="54"/>
        <end position="73"/>
    </location>
</feature>
<evidence type="ECO:0000313" key="3">
    <source>
        <dbReference type="Proteomes" id="UP000001876"/>
    </source>
</evidence>
<organism evidence="3">
    <name type="scientific">Micromonas pusilla (strain CCMP1545)</name>
    <name type="common">Picoplanktonic green alga</name>
    <dbReference type="NCBI Taxonomy" id="564608"/>
    <lineage>
        <taxon>Eukaryota</taxon>
        <taxon>Viridiplantae</taxon>
        <taxon>Chlorophyta</taxon>
        <taxon>Mamiellophyceae</taxon>
        <taxon>Mamiellales</taxon>
        <taxon>Mamiellaceae</taxon>
        <taxon>Micromonas</taxon>
    </lineage>
</organism>
<dbReference type="Proteomes" id="UP000001876">
    <property type="component" value="Unassembled WGS sequence"/>
</dbReference>
<dbReference type="AlphaFoldDB" id="C1MGP6"/>
<accession>C1MGP6</accession>
<feature type="region of interest" description="Disordered" evidence="1">
    <location>
        <begin position="189"/>
        <end position="261"/>
    </location>
</feature>
<dbReference type="RefSeq" id="XP_003055355.1">
    <property type="nucleotide sequence ID" value="XM_003055309.1"/>
</dbReference>